<proteinExistence type="predicted"/>
<evidence type="ECO:0000256" key="1">
    <source>
        <dbReference type="SAM" id="SignalP"/>
    </source>
</evidence>
<gene>
    <name evidence="3" type="ORF">RI844_03255</name>
</gene>
<keyword evidence="1" id="KW-0732">Signal</keyword>
<dbReference type="Pfam" id="PF14321">
    <property type="entry name" value="DUF4382"/>
    <property type="match status" value="1"/>
</dbReference>
<organism evidence="3 4">
    <name type="scientific">Thalassotalea fonticola</name>
    <dbReference type="NCBI Taxonomy" id="3065649"/>
    <lineage>
        <taxon>Bacteria</taxon>
        <taxon>Pseudomonadati</taxon>
        <taxon>Pseudomonadota</taxon>
        <taxon>Gammaproteobacteria</taxon>
        <taxon>Alteromonadales</taxon>
        <taxon>Colwelliaceae</taxon>
        <taxon>Thalassotalea</taxon>
    </lineage>
</organism>
<keyword evidence="4" id="KW-1185">Reference proteome</keyword>
<evidence type="ECO:0000259" key="2">
    <source>
        <dbReference type="Pfam" id="PF14321"/>
    </source>
</evidence>
<dbReference type="InterPro" id="IPR025491">
    <property type="entry name" value="DUF4382"/>
</dbReference>
<protein>
    <submittedName>
        <fullName evidence="3">DUF4382 domain-containing protein</fullName>
    </submittedName>
</protein>
<feature type="domain" description="DUF4382" evidence="2">
    <location>
        <begin position="34"/>
        <end position="192"/>
    </location>
</feature>
<evidence type="ECO:0000313" key="3">
    <source>
        <dbReference type="EMBL" id="WOH38268.1"/>
    </source>
</evidence>
<accession>A0ABZ0GR41</accession>
<name>A0ABZ0GR41_9GAMM</name>
<dbReference type="PROSITE" id="PS51257">
    <property type="entry name" value="PROKAR_LIPOPROTEIN"/>
    <property type="match status" value="1"/>
</dbReference>
<sequence>MNKFNKSALALIISSSFFLIACDDDSSNNDPVAFNLSVSDAPVDNASKVVVCFSEITLKNEGVETVLPLKPNDVGLDECLDQDEMPITENLAINLLDAQGSTSIEISETIDIEPGEYQMRVAVPDYSGSYVMTDEDGDGIDEKVLIEVPSQELKFSKFTVTQGGDANFTLEFDLRKSMNIPNKEGAAWHLKPNGVRLIDNNEAGHIAGTVAESLLCKDEGGILTPTFVYLYTGSESDAALLGDMHYNEQGLYIGEGIEPLASTQVKTEVQSDGSYEIGFVAAGDHTLALTCSDDIPDAPNDMVFTNLQLLSVEKGNNELSFTK</sequence>
<evidence type="ECO:0000313" key="4">
    <source>
        <dbReference type="Proteomes" id="UP001301442"/>
    </source>
</evidence>
<feature type="chain" id="PRO_5045073033" evidence="1">
    <location>
        <begin position="22"/>
        <end position="323"/>
    </location>
</feature>
<dbReference type="Proteomes" id="UP001301442">
    <property type="component" value="Chromosome"/>
</dbReference>
<dbReference type="EMBL" id="CP136600">
    <property type="protein sequence ID" value="WOH38268.1"/>
    <property type="molecule type" value="Genomic_DNA"/>
</dbReference>
<reference evidence="3 4" key="1">
    <citation type="submission" date="2023-09" db="EMBL/GenBank/DDBJ databases">
        <authorList>
            <person name="Qi X."/>
        </authorList>
    </citation>
    <scope>NUCLEOTIDE SEQUENCE [LARGE SCALE GENOMIC DNA]</scope>
    <source>
        <strain evidence="3 4">S1-1</strain>
    </source>
</reference>
<dbReference type="RefSeq" id="WP_348397040.1">
    <property type="nucleotide sequence ID" value="NZ_CP136600.1"/>
</dbReference>
<feature type="signal peptide" evidence="1">
    <location>
        <begin position="1"/>
        <end position="21"/>
    </location>
</feature>